<organism evidence="3 4">
    <name type="scientific">Parabacteroides merdae</name>
    <dbReference type="NCBI Taxonomy" id="46503"/>
    <lineage>
        <taxon>Bacteria</taxon>
        <taxon>Pseudomonadati</taxon>
        <taxon>Bacteroidota</taxon>
        <taxon>Bacteroidia</taxon>
        <taxon>Bacteroidales</taxon>
        <taxon>Tannerellaceae</taxon>
        <taxon>Parabacteroides</taxon>
    </lineage>
</organism>
<keyword evidence="1" id="KW-1133">Transmembrane helix</keyword>
<sequence>MILISNFRNLACVKFHQVNARALSLAIVMLTFVTNAFAQKDASAFAGAIDEASSQLEGTFESVANLCLIVGSLVGLVGGAQIYIKWNNGDQDVTKRIVGWGGACLFLVATGSILKVLFL</sequence>
<dbReference type="InterPro" id="IPR025408">
    <property type="entry name" value="DUF4134"/>
</dbReference>
<evidence type="ECO:0008006" key="5">
    <source>
        <dbReference type="Google" id="ProtNLM"/>
    </source>
</evidence>
<comment type="caution">
    <text evidence="3">The sequence shown here is derived from an EMBL/GenBank/DDBJ whole genome shotgun (WGS) entry which is preliminary data.</text>
</comment>
<gene>
    <name evidence="3" type="ORF">CE91St3_32100</name>
</gene>
<keyword evidence="1" id="KW-0812">Transmembrane</keyword>
<dbReference type="Pfam" id="PF13572">
    <property type="entry name" value="DUF4134"/>
    <property type="match status" value="1"/>
</dbReference>
<evidence type="ECO:0000313" key="3">
    <source>
        <dbReference type="EMBL" id="GKH73347.1"/>
    </source>
</evidence>
<reference evidence="3" key="1">
    <citation type="submission" date="2022-01" db="EMBL/GenBank/DDBJ databases">
        <title>Novel bile acid biosynthetic pathways are enriched in the microbiome of centenarians.</title>
        <authorList>
            <person name="Sato Y."/>
            <person name="Atarashi K."/>
            <person name="Plichta R.D."/>
            <person name="Arai Y."/>
            <person name="Sasajima S."/>
            <person name="Kearney M.S."/>
            <person name="Suda W."/>
            <person name="Takeshita K."/>
            <person name="Sasaki T."/>
            <person name="Okamoto S."/>
            <person name="Skelly N.A."/>
            <person name="Okamura Y."/>
            <person name="Vlamakis H."/>
            <person name="Li Y."/>
            <person name="Tanoue T."/>
            <person name="Takei H."/>
            <person name="Nittono H."/>
            <person name="Narushima S."/>
            <person name="Irie J."/>
            <person name="Itoh H."/>
            <person name="Moriya K."/>
            <person name="Sugiura Y."/>
            <person name="Suematsu M."/>
            <person name="Moritoki N."/>
            <person name="Shibata S."/>
            <person name="Littman R.D."/>
            <person name="Fischbach A.M."/>
            <person name="Uwamino Y."/>
            <person name="Inoue T."/>
            <person name="Honda A."/>
            <person name="Hattori M."/>
            <person name="Murai T."/>
            <person name="Xavier J.R."/>
            <person name="Hirose N."/>
            <person name="Honda K."/>
        </authorList>
    </citation>
    <scope>NUCLEOTIDE SEQUENCE</scope>
    <source>
        <strain evidence="3">CE91-St3</strain>
    </source>
</reference>
<evidence type="ECO:0000256" key="2">
    <source>
        <dbReference type="SAM" id="SignalP"/>
    </source>
</evidence>
<dbReference type="EMBL" id="BQNZ01000003">
    <property type="protein sequence ID" value="GKH73347.1"/>
    <property type="molecule type" value="Genomic_DNA"/>
</dbReference>
<accession>A0AA37KFS9</accession>
<proteinExistence type="predicted"/>
<dbReference type="Proteomes" id="UP001055114">
    <property type="component" value="Unassembled WGS sequence"/>
</dbReference>
<dbReference type="RefSeq" id="WP_075965573.1">
    <property type="nucleotide sequence ID" value="NZ_BQNZ01000003.1"/>
</dbReference>
<keyword evidence="1" id="KW-0472">Membrane</keyword>
<dbReference type="AlphaFoldDB" id="A0AA37KFS9"/>
<evidence type="ECO:0000256" key="1">
    <source>
        <dbReference type="SAM" id="Phobius"/>
    </source>
</evidence>
<name>A0AA37KFS9_9BACT</name>
<feature type="transmembrane region" description="Helical" evidence="1">
    <location>
        <begin position="62"/>
        <end position="84"/>
    </location>
</feature>
<feature type="transmembrane region" description="Helical" evidence="1">
    <location>
        <begin position="96"/>
        <end position="118"/>
    </location>
</feature>
<evidence type="ECO:0000313" key="4">
    <source>
        <dbReference type="Proteomes" id="UP001055114"/>
    </source>
</evidence>
<protein>
    <recommendedName>
        <fullName evidence="5">DUF4134 domain-containing protein</fullName>
    </recommendedName>
</protein>
<feature type="signal peptide" evidence="2">
    <location>
        <begin position="1"/>
        <end position="38"/>
    </location>
</feature>
<feature type="chain" id="PRO_5041228762" description="DUF4134 domain-containing protein" evidence="2">
    <location>
        <begin position="39"/>
        <end position="119"/>
    </location>
</feature>
<keyword evidence="2" id="KW-0732">Signal</keyword>